<organism evidence="1 2">
    <name type="scientific">Haematococcus lacustris</name>
    <name type="common">Green alga</name>
    <name type="synonym">Haematococcus pluvialis</name>
    <dbReference type="NCBI Taxonomy" id="44745"/>
    <lineage>
        <taxon>Eukaryota</taxon>
        <taxon>Viridiplantae</taxon>
        <taxon>Chlorophyta</taxon>
        <taxon>core chlorophytes</taxon>
        <taxon>Chlorophyceae</taxon>
        <taxon>CS clade</taxon>
        <taxon>Chlamydomonadales</taxon>
        <taxon>Haematococcaceae</taxon>
        <taxon>Haematococcus</taxon>
    </lineage>
</organism>
<sequence>AGLTPGTWVRASPCGPDHGPLARAGCLASYALVVATDCSDIAVQVRMEGSDLLYWYRTDQLEAVEQDKLPPVLRARLLSVGASVQLAASYTGPACALGPG</sequence>
<gene>
    <name evidence="1" type="ORF">HaLaN_24165</name>
</gene>
<evidence type="ECO:0000313" key="1">
    <source>
        <dbReference type="EMBL" id="GFH26079.1"/>
    </source>
</evidence>
<feature type="non-terminal residue" evidence="1">
    <location>
        <position position="1"/>
    </location>
</feature>
<comment type="caution">
    <text evidence="1">The sequence shown here is derived from an EMBL/GenBank/DDBJ whole genome shotgun (WGS) entry which is preliminary data.</text>
</comment>
<accession>A0A6A0A117</accession>
<proteinExistence type="predicted"/>
<dbReference type="Proteomes" id="UP000485058">
    <property type="component" value="Unassembled WGS sequence"/>
</dbReference>
<feature type="non-terminal residue" evidence="1">
    <location>
        <position position="100"/>
    </location>
</feature>
<name>A0A6A0A117_HAELA</name>
<evidence type="ECO:0000313" key="2">
    <source>
        <dbReference type="Proteomes" id="UP000485058"/>
    </source>
</evidence>
<keyword evidence="2" id="KW-1185">Reference proteome</keyword>
<dbReference type="AlphaFoldDB" id="A0A6A0A117"/>
<reference evidence="1 2" key="1">
    <citation type="submission" date="2020-02" db="EMBL/GenBank/DDBJ databases">
        <title>Draft genome sequence of Haematococcus lacustris strain NIES-144.</title>
        <authorList>
            <person name="Morimoto D."/>
            <person name="Nakagawa S."/>
            <person name="Yoshida T."/>
            <person name="Sawayama S."/>
        </authorList>
    </citation>
    <scope>NUCLEOTIDE SEQUENCE [LARGE SCALE GENOMIC DNA]</scope>
    <source>
        <strain evidence="1 2">NIES-144</strain>
    </source>
</reference>
<dbReference type="EMBL" id="BLLF01003014">
    <property type="protein sequence ID" value="GFH26079.1"/>
    <property type="molecule type" value="Genomic_DNA"/>
</dbReference>
<protein>
    <submittedName>
        <fullName evidence="1">Uncharacterized protein</fullName>
    </submittedName>
</protein>